<protein>
    <recommendedName>
        <fullName evidence="3">WYL domain-containing protein</fullName>
    </recommendedName>
</protein>
<reference evidence="1 2" key="1">
    <citation type="submission" date="2018-11" db="EMBL/GenBank/DDBJ databases">
        <title>Genomic Encyclopedia of Type Strains, Phase IV (KMG-IV): sequencing the most valuable type-strain genomes for metagenomic binning, comparative biology and taxonomic classification.</title>
        <authorList>
            <person name="Goeker M."/>
        </authorList>
    </citation>
    <scope>NUCLEOTIDE SEQUENCE [LARGE SCALE GENOMIC DNA]</scope>
    <source>
        <strain evidence="1 2">DSM 29158</strain>
    </source>
</reference>
<accession>A0A3N5C5R7</accession>
<gene>
    <name evidence="1" type="ORF">EDD62_0259</name>
</gene>
<evidence type="ECO:0008006" key="3">
    <source>
        <dbReference type="Google" id="ProtNLM"/>
    </source>
</evidence>
<dbReference type="AlphaFoldDB" id="A0A3N5C5R7"/>
<keyword evidence="2" id="KW-1185">Reference proteome</keyword>
<evidence type="ECO:0000313" key="2">
    <source>
        <dbReference type="Proteomes" id="UP000277108"/>
    </source>
</evidence>
<sequence>MSKKSNILHIHKKIVLEKFIPVSYLNEHFDKSQRTYQRYMKEVEKVIHDTERVLGIGEEHLSKITYSDEEKGFILKSINNKQDSRELIALMIQLKSITPFISSNVIQYLSSAISKIDKEDQPMLLDYLDQFQIDGEATPEGLLDLQQFIYEGKRISIEYYDDDGEISIKNEIKPLYLIYQFYHHNLVYIENDSINQMKVVDIIDWQGKQFEQDENNYDDVCTDDSKDLIVTRLRIENGFYEGFKRTFPIIKEVSITDQYAVVDVNIAFEDIFFICCWAAPRVQIIKPNYVIELFNNRVKLINQIHHD</sequence>
<dbReference type="EMBL" id="RKRK01000002">
    <property type="protein sequence ID" value="RPF57638.1"/>
    <property type="molecule type" value="Genomic_DNA"/>
</dbReference>
<name>A0A3N5C5R7_9BACL</name>
<proteinExistence type="predicted"/>
<dbReference type="Proteomes" id="UP000277108">
    <property type="component" value="Unassembled WGS sequence"/>
</dbReference>
<comment type="caution">
    <text evidence="1">The sequence shown here is derived from an EMBL/GenBank/DDBJ whole genome shotgun (WGS) entry which is preliminary data.</text>
</comment>
<organism evidence="1 2">
    <name type="scientific">Abyssicoccus albus</name>
    <dbReference type="NCBI Taxonomy" id="1817405"/>
    <lineage>
        <taxon>Bacteria</taxon>
        <taxon>Bacillati</taxon>
        <taxon>Bacillota</taxon>
        <taxon>Bacilli</taxon>
        <taxon>Bacillales</taxon>
        <taxon>Abyssicoccaceae</taxon>
    </lineage>
</organism>
<dbReference type="RefSeq" id="WP_123807231.1">
    <property type="nucleotide sequence ID" value="NZ_RKRK01000002.1"/>
</dbReference>
<evidence type="ECO:0000313" key="1">
    <source>
        <dbReference type="EMBL" id="RPF57638.1"/>
    </source>
</evidence>